<keyword evidence="3" id="KW-1185">Reference proteome</keyword>
<feature type="transmembrane region" description="Helical" evidence="1">
    <location>
        <begin position="58"/>
        <end position="78"/>
    </location>
</feature>
<protein>
    <recommendedName>
        <fullName evidence="4">Inorganic phosphate transporter</fullName>
    </recommendedName>
</protein>
<dbReference type="InterPro" id="IPR012098">
    <property type="entry name" value="SND3_fun"/>
</dbReference>
<dbReference type="PANTHER" id="PTHR28112:SF1">
    <property type="entry name" value="SRP-INDEPENDENT TARGETING PROTEIN 3"/>
    <property type="match status" value="1"/>
</dbReference>
<proteinExistence type="predicted"/>
<evidence type="ECO:0000256" key="1">
    <source>
        <dbReference type="SAM" id="Phobius"/>
    </source>
</evidence>
<name>A0AB34JQ98_PRYPA</name>
<dbReference type="Pfam" id="PF10032">
    <property type="entry name" value="Pho88"/>
    <property type="match status" value="1"/>
</dbReference>
<reference evidence="2 3" key="1">
    <citation type="journal article" date="2024" name="Science">
        <title>Giant polyketide synthase enzymes in the biosynthesis of giant marine polyether toxins.</title>
        <authorList>
            <person name="Fallon T.R."/>
            <person name="Shende V.V."/>
            <person name="Wierzbicki I.H."/>
            <person name="Pendleton A.L."/>
            <person name="Watervoot N.F."/>
            <person name="Auber R.P."/>
            <person name="Gonzalez D.J."/>
            <person name="Wisecaver J.H."/>
            <person name="Moore B.S."/>
        </authorList>
    </citation>
    <scope>NUCLEOTIDE SEQUENCE [LARGE SCALE GENOMIC DNA]</scope>
    <source>
        <strain evidence="2 3">12B1</strain>
    </source>
</reference>
<keyword evidence="1" id="KW-0812">Transmembrane</keyword>
<dbReference type="AlphaFoldDB" id="A0AB34JQ98"/>
<gene>
    <name evidence="2" type="ORF">AB1Y20_018561</name>
</gene>
<dbReference type="GO" id="GO:0045047">
    <property type="term" value="P:protein targeting to ER"/>
    <property type="evidence" value="ECO:0007669"/>
    <property type="project" value="InterPro"/>
</dbReference>
<keyword evidence="1" id="KW-0472">Membrane</keyword>
<dbReference type="Proteomes" id="UP001515480">
    <property type="component" value="Unassembled WGS sequence"/>
</dbReference>
<sequence>MGKSKHAVAAAAAPAAEPANNDAPAAPSLAGMGRQLVMLPALWASHKIDWQEANAQSALLAVFCLVGMTGFLLLQYTIRKVNLAKDERRVANPGEGPYMPAKAADGTVSVQEYDVAKLKELKMQFMLSVGIVAFLHIKWGYTQPILVMSLMQPMQFWGMQAFHIHLRGVEAVGQYARPWAKADSGNPLAQWADRKKREAEEAAAAAASKND</sequence>
<dbReference type="GO" id="GO:0005739">
    <property type="term" value="C:mitochondrion"/>
    <property type="evidence" value="ECO:0007669"/>
    <property type="project" value="TreeGrafter"/>
</dbReference>
<dbReference type="GO" id="GO:0005783">
    <property type="term" value="C:endoplasmic reticulum"/>
    <property type="evidence" value="ECO:0007669"/>
    <property type="project" value="InterPro"/>
</dbReference>
<keyword evidence="1" id="KW-1133">Transmembrane helix</keyword>
<dbReference type="PANTHER" id="PTHR28112">
    <property type="entry name" value="SRP-INDEPENDENT TARGETING PROTEIN 3"/>
    <property type="match status" value="1"/>
</dbReference>
<feature type="transmembrane region" description="Helical" evidence="1">
    <location>
        <begin position="123"/>
        <end position="141"/>
    </location>
</feature>
<organism evidence="2 3">
    <name type="scientific">Prymnesium parvum</name>
    <name type="common">Toxic golden alga</name>
    <dbReference type="NCBI Taxonomy" id="97485"/>
    <lineage>
        <taxon>Eukaryota</taxon>
        <taxon>Haptista</taxon>
        <taxon>Haptophyta</taxon>
        <taxon>Prymnesiophyceae</taxon>
        <taxon>Prymnesiales</taxon>
        <taxon>Prymnesiaceae</taxon>
        <taxon>Prymnesium</taxon>
    </lineage>
</organism>
<dbReference type="EMBL" id="JBGBPQ010000005">
    <property type="protein sequence ID" value="KAL1523625.1"/>
    <property type="molecule type" value="Genomic_DNA"/>
</dbReference>
<evidence type="ECO:0000313" key="2">
    <source>
        <dbReference type="EMBL" id="KAL1523625.1"/>
    </source>
</evidence>
<evidence type="ECO:0000313" key="3">
    <source>
        <dbReference type="Proteomes" id="UP001515480"/>
    </source>
</evidence>
<evidence type="ECO:0008006" key="4">
    <source>
        <dbReference type="Google" id="ProtNLM"/>
    </source>
</evidence>
<comment type="caution">
    <text evidence="2">The sequence shown here is derived from an EMBL/GenBank/DDBJ whole genome shotgun (WGS) entry which is preliminary data.</text>
</comment>
<accession>A0AB34JQ98</accession>